<proteinExistence type="predicted"/>
<evidence type="ECO:0000313" key="3">
    <source>
        <dbReference type="Proteomes" id="UP000649955"/>
    </source>
</evidence>
<evidence type="ECO:0000256" key="1">
    <source>
        <dbReference type="SAM" id="MobiDB-lite"/>
    </source>
</evidence>
<reference evidence="3" key="1">
    <citation type="journal article" date="2019" name="Int. J. Syst. Evol. Microbiol.">
        <title>The Global Catalogue of Microorganisms (GCM) 10K type strain sequencing project: providing services to taxonomists for standard genome sequencing and annotation.</title>
        <authorList>
            <consortium name="The Broad Institute Genomics Platform"/>
            <consortium name="The Broad Institute Genome Sequencing Center for Infectious Disease"/>
            <person name="Wu L."/>
            <person name="Ma J."/>
        </authorList>
    </citation>
    <scope>NUCLEOTIDE SEQUENCE [LARGE SCALE GENOMIC DNA]</scope>
    <source>
        <strain evidence="3">CGMCC 4.7680</strain>
    </source>
</reference>
<feature type="region of interest" description="Disordered" evidence="1">
    <location>
        <begin position="80"/>
        <end position="102"/>
    </location>
</feature>
<accession>A0ABQ3KJG4</accession>
<sequence length="137" mass="14428">MGLRRRSGALALVAALRAPKMHVLLDYWHIFAKITDDNNNLLLGQVFTYHLDQPFAVPSLLFYADATWFGAGVGVPTQEDKAGDASTATGLKNGTGSSGRGSSLCGISGGATASFSVSDRFLPNSAMVFSQVTADFP</sequence>
<keyword evidence="3" id="KW-1185">Reference proteome</keyword>
<organism evidence="2 3">
    <name type="scientific">Amycolatopsis bullii</name>
    <dbReference type="NCBI Taxonomy" id="941987"/>
    <lineage>
        <taxon>Bacteria</taxon>
        <taxon>Bacillati</taxon>
        <taxon>Actinomycetota</taxon>
        <taxon>Actinomycetes</taxon>
        <taxon>Pseudonocardiales</taxon>
        <taxon>Pseudonocardiaceae</taxon>
        <taxon>Amycolatopsis</taxon>
    </lineage>
</organism>
<gene>
    <name evidence="2" type="ORF">GCM10017567_34990</name>
</gene>
<feature type="compositionally biased region" description="Polar residues" evidence="1">
    <location>
        <begin position="86"/>
        <end position="95"/>
    </location>
</feature>
<evidence type="ECO:0000313" key="2">
    <source>
        <dbReference type="EMBL" id="GHG14279.1"/>
    </source>
</evidence>
<name>A0ABQ3KJG4_9PSEU</name>
<protein>
    <submittedName>
        <fullName evidence="2">Uncharacterized protein</fullName>
    </submittedName>
</protein>
<comment type="caution">
    <text evidence="2">The sequence shown here is derived from an EMBL/GenBank/DDBJ whole genome shotgun (WGS) entry which is preliminary data.</text>
</comment>
<dbReference type="Proteomes" id="UP000649955">
    <property type="component" value="Unassembled WGS sequence"/>
</dbReference>
<dbReference type="EMBL" id="BNAW01000013">
    <property type="protein sequence ID" value="GHG14279.1"/>
    <property type="molecule type" value="Genomic_DNA"/>
</dbReference>